<comment type="function">
    <text evidence="6">A probable RNA chaperone. Forms a complex with KhpA which binds to cellular RNA and controls its expression. Plays a role in peptidoglycan (PG) homeostasis and cell length regulation.</text>
</comment>
<evidence type="ECO:0000256" key="3">
    <source>
        <dbReference type="ARBA" id="ARBA00022960"/>
    </source>
</evidence>
<comment type="domain">
    <text evidence="6">Has an N-terminal Jag-N domain and 2 RNA-binding domains (KH and R3H).</text>
</comment>
<dbReference type="CDD" id="cd02644">
    <property type="entry name" value="R3H_jag"/>
    <property type="match status" value="1"/>
</dbReference>
<organism evidence="8 9">
    <name type="scientific">Clostridium manihotivorum</name>
    <dbReference type="NCBI Taxonomy" id="2320868"/>
    <lineage>
        <taxon>Bacteria</taxon>
        <taxon>Bacillati</taxon>
        <taxon>Bacillota</taxon>
        <taxon>Clostridia</taxon>
        <taxon>Eubacteriales</taxon>
        <taxon>Clostridiaceae</taxon>
        <taxon>Clostridium</taxon>
    </lineage>
</organism>
<gene>
    <name evidence="6" type="primary">khpB</name>
    <name evidence="6" type="synonym">eloR</name>
    <name evidence="8" type="ORF">C1I91_01240</name>
</gene>
<dbReference type="NCBIfam" id="NF041568">
    <property type="entry name" value="Jag_EloR"/>
    <property type="match status" value="1"/>
</dbReference>
<dbReference type="InterPro" id="IPR015946">
    <property type="entry name" value="KH_dom-like_a/b"/>
</dbReference>
<dbReference type="SUPFAM" id="SSF82708">
    <property type="entry name" value="R3H domain"/>
    <property type="match status" value="1"/>
</dbReference>
<evidence type="ECO:0000256" key="2">
    <source>
        <dbReference type="ARBA" id="ARBA00022884"/>
    </source>
</evidence>
<evidence type="ECO:0000256" key="4">
    <source>
        <dbReference type="ARBA" id="ARBA00023186"/>
    </source>
</evidence>
<dbReference type="HAMAP" id="MF_00867">
    <property type="entry name" value="KhpB"/>
    <property type="match status" value="1"/>
</dbReference>
<dbReference type="OrthoDB" id="9794483at2"/>
<keyword evidence="3 6" id="KW-0133">Cell shape</keyword>
<dbReference type="GO" id="GO:0003723">
    <property type="term" value="F:RNA binding"/>
    <property type="evidence" value="ECO:0007669"/>
    <property type="project" value="UniProtKB-UniRule"/>
</dbReference>
<feature type="domain" description="R3H" evidence="7">
    <location>
        <begin position="142"/>
        <end position="208"/>
    </location>
</feature>
<dbReference type="InterPro" id="IPR036867">
    <property type="entry name" value="R3H_dom_sf"/>
</dbReference>
<dbReference type="PANTHER" id="PTHR35800">
    <property type="entry name" value="PROTEIN JAG"/>
    <property type="match status" value="1"/>
</dbReference>
<reference evidence="8 9" key="1">
    <citation type="submission" date="2018-01" db="EMBL/GenBank/DDBJ databases">
        <title>Genome Sequencing and Assembly of Anaerobacter polyendosporus strain CT4.</title>
        <authorList>
            <person name="Tachaapaikoon C."/>
            <person name="Sutheeworapong S."/>
            <person name="Jenjaroenpun P."/>
            <person name="Wongsurawat T."/>
            <person name="Nookeaw I."/>
            <person name="Cheawchanlertfa P."/>
            <person name="Kosugi A."/>
            <person name="Cheevadhanarak S."/>
            <person name="Ratanakhanokchai K."/>
        </authorList>
    </citation>
    <scope>NUCLEOTIDE SEQUENCE [LARGE SCALE GENOMIC DNA]</scope>
    <source>
        <strain evidence="8 9">CT4</strain>
    </source>
</reference>
<dbReference type="InterPro" id="IPR039247">
    <property type="entry name" value="KhpB"/>
</dbReference>
<keyword evidence="4 6" id="KW-0143">Chaperone</keyword>
<dbReference type="InterPro" id="IPR038247">
    <property type="entry name" value="Jag_N_dom_sf"/>
</dbReference>
<dbReference type="EMBL" id="CP025746">
    <property type="protein sequence ID" value="QAA30407.1"/>
    <property type="molecule type" value="Genomic_DNA"/>
</dbReference>
<evidence type="ECO:0000256" key="5">
    <source>
        <dbReference type="ARBA" id="ARBA00023316"/>
    </source>
</evidence>
<dbReference type="InterPro" id="IPR001374">
    <property type="entry name" value="R3H_dom"/>
</dbReference>
<comment type="subunit">
    <text evidence="6">Forms a complex with KhpA.</text>
</comment>
<dbReference type="CDD" id="cd02414">
    <property type="entry name" value="KH-II_Jag"/>
    <property type="match status" value="1"/>
</dbReference>
<dbReference type="Proteomes" id="UP000286268">
    <property type="component" value="Chromosome"/>
</dbReference>
<feature type="region of interest" description="Jag_N domain" evidence="6">
    <location>
        <begin position="6"/>
        <end position="56"/>
    </location>
</feature>
<dbReference type="Gene3D" id="3.30.1370.50">
    <property type="entry name" value="R3H-like domain"/>
    <property type="match status" value="1"/>
</dbReference>
<keyword evidence="9" id="KW-1185">Reference proteome</keyword>
<dbReference type="GO" id="GO:0005737">
    <property type="term" value="C:cytoplasm"/>
    <property type="evidence" value="ECO:0007669"/>
    <property type="project" value="UniProtKB-SubCell"/>
</dbReference>
<dbReference type="Pfam" id="PF13083">
    <property type="entry name" value="KH_KhpA-B"/>
    <property type="match status" value="1"/>
</dbReference>
<dbReference type="Gene3D" id="3.30.30.80">
    <property type="entry name" value="probable RNA-binding protein from clostridium symbiosum atcc 14940"/>
    <property type="match status" value="1"/>
</dbReference>
<dbReference type="PROSITE" id="PS51061">
    <property type="entry name" value="R3H"/>
    <property type="match status" value="1"/>
</dbReference>
<dbReference type="SMART" id="SM01245">
    <property type="entry name" value="Jag_N"/>
    <property type="match status" value="1"/>
</dbReference>
<proteinExistence type="inferred from homology"/>
<dbReference type="InterPro" id="IPR034079">
    <property type="entry name" value="R3H_KhpB"/>
</dbReference>
<keyword evidence="5 6" id="KW-0961">Cell wall biogenesis/degradation</keyword>
<dbReference type="Pfam" id="PF01424">
    <property type="entry name" value="R3H"/>
    <property type="match status" value="1"/>
</dbReference>
<comment type="similarity">
    <text evidence="6">Belongs to the KhpB RNA-binding protein family.</text>
</comment>
<dbReference type="GO" id="GO:0009252">
    <property type="term" value="P:peptidoglycan biosynthetic process"/>
    <property type="evidence" value="ECO:0007669"/>
    <property type="project" value="UniProtKB-UniRule"/>
</dbReference>
<evidence type="ECO:0000313" key="9">
    <source>
        <dbReference type="Proteomes" id="UP000286268"/>
    </source>
</evidence>
<dbReference type="GO" id="GO:0071555">
    <property type="term" value="P:cell wall organization"/>
    <property type="evidence" value="ECO:0007669"/>
    <property type="project" value="UniProtKB-KW"/>
</dbReference>
<evidence type="ECO:0000256" key="1">
    <source>
        <dbReference type="ARBA" id="ARBA00022490"/>
    </source>
</evidence>
<dbReference type="PANTHER" id="PTHR35800:SF1">
    <property type="entry name" value="RNA-BINDING PROTEIN KHPB"/>
    <property type="match status" value="1"/>
</dbReference>
<accession>A0A3R5QVF2</accession>
<dbReference type="InterPro" id="IPR032782">
    <property type="entry name" value="KhpB_N"/>
</dbReference>
<comment type="subcellular location">
    <subcellularLocation>
        <location evidence="6">Cytoplasm</location>
    </subcellularLocation>
</comment>
<dbReference type="Pfam" id="PF14804">
    <property type="entry name" value="Jag_N"/>
    <property type="match status" value="1"/>
</dbReference>
<dbReference type="RefSeq" id="WP_128210859.1">
    <property type="nucleotide sequence ID" value="NZ_CP025746.1"/>
</dbReference>
<dbReference type="KEGG" id="cmah:C1I91_01240"/>
<dbReference type="GO" id="GO:0008360">
    <property type="term" value="P:regulation of cell shape"/>
    <property type="evidence" value="ECO:0007669"/>
    <property type="project" value="UniProtKB-KW"/>
</dbReference>
<name>A0A3R5QVF2_9CLOT</name>
<evidence type="ECO:0000313" key="8">
    <source>
        <dbReference type="EMBL" id="QAA30407.1"/>
    </source>
</evidence>
<sequence>MQKTLEVTGKTVEEALKNALKELNVTEDKVEYNVVEEGSRGLFNLIGSKPAKIVVTVKRDYVLEAKTFLRSVLDSMDIKAEIRIVEEDNVLNINLLGPKMGVIIGYRGETLDSLQYLVSLVVNKGHDIPYKRVVLDTENYRGKREETLKRLADKTAYKVRKSGRPFKLEPMNPYERRVIHSALQGNSTVYTYSEGEEPYRRIVVDIRKEK</sequence>
<dbReference type="InterPro" id="IPR038008">
    <property type="entry name" value="Jag_KH"/>
</dbReference>
<keyword evidence="1 6" id="KW-0963">Cytoplasm</keyword>
<protein>
    <recommendedName>
        <fullName evidence="6">RNA-binding protein KhpB</fullName>
    </recommendedName>
    <alternativeName>
        <fullName evidence="6">RNA-binding protein EloR</fullName>
    </alternativeName>
</protein>
<dbReference type="AlphaFoldDB" id="A0A3R5QVF2"/>
<evidence type="ECO:0000256" key="6">
    <source>
        <dbReference type="HAMAP-Rule" id="MF_00867"/>
    </source>
</evidence>
<dbReference type="Gene3D" id="3.30.300.20">
    <property type="match status" value="1"/>
</dbReference>
<dbReference type="SMART" id="SM00393">
    <property type="entry name" value="R3H"/>
    <property type="match status" value="1"/>
</dbReference>
<evidence type="ECO:0000259" key="7">
    <source>
        <dbReference type="PROSITE" id="PS51061"/>
    </source>
</evidence>
<keyword evidence="2 6" id="KW-0694">RNA-binding</keyword>